<evidence type="ECO:0000256" key="1">
    <source>
        <dbReference type="SAM" id="SignalP"/>
    </source>
</evidence>
<dbReference type="EMBL" id="JAHQIW010006937">
    <property type="protein sequence ID" value="KAJ1371225.1"/>
    <property type="molecule type" value="Genomic_DNA"/>
</dbReference>
<name>A0AAD5WIM1_PARTN</name>
<keyword evidence="1" id="KW-0732">Signal</keyword>
<comment type="caution">
    <text evidence="2">The sequence shown here is derived from an EMBL/GenBank/DDBJ whole genome shotgun (WGS) entry which is preliminary data.</text>
</comment>
<feature type="signal peptide" evidence="1">
    <location>
        <begin position="1"/>
        <end position="22"/>
    </location>
</feature>
<evidence type="ECO:0000313" key="3">
    <source>
        <dbReference type="Proteomes" id="UP001196413"/>
    </source>
</evidence>
<feature type="chain" id="PRO_5041961899" description="Secreted protein" evidence="1">
    <location>
        <begin position="23"/>
        <end position="102"/>
    </location>
</feature>
<evidence type="ECO:0008006" key="4">
    <source>
        <dbReference type="Google" id="ProtNLM"/>
    </source>
</evidence>
<organism evidence="2 3">
    <name type="scientific">Parelaphostrongylus tenuis</name>
    <name type="common">Meningeal worm</name>
    <dbReference type="NCBI Taxonomy" id="148309"/>
    <lineage>
        <taxon>Eukaryota</taxon>
        <taxon>Metazoa</taxon>
        <taxon>Ecdysozoa</taxon>
        <taxon>Nematoda</taxon>
        <taxon>Chromadorea</taxon>
        <taxon>Rhabditida</taxon>
        <taxon>Rhabditina</taxon>
        <taxon>Rhabditomorpha</taxon>
        <taxon>Strongyloidea</taxon>
        <taxon>Metastrongylidae</taxon>
        <taxon>Parelaphostrongylus</taxon>
    </lineage>
</organism>
<evidence type="ECO:0000313" key="2">
    <source>
        <dbReference type="EMBL" id="KAJ1371225.1"/>
    </source>
</evidence>
<proteinExistence type="predicted"/>
<dbReference type="Proteomes" id="UP001196413">
    <property type="component" value="Unassembled WGS sequence"/>
</dbReference>
<dbReference type="AlphaFoldDB" id="A0AAD5WIM1"/>
<protein>
    <recommendedName>
        <fullName evidence="4">Secreted protein</fullName>
    </recommendedName>
</protein>
<keyword evidence="3" id="KW-1185">Reference proteome</keyword>
<gene>
    <name evidence="2" type="ORF">KIN20_033136</name>
</gene>
<sequence length="102" mass="11550">MALTRFQFLIFMLFTAVAQSTATYVAMMSFCQTTTTSVLPLNFHLYKFRLTPSYLVATAVCVAPTRNLSNHLLVYSLRSLMWNCNLQRNSSPSNWGTLNISV</sequence>
<accession>A0AAD5WIM1</accession>
<reference evidence="2" key="1">
    <citation type="submission" date="2021-06" db="EMBL/GenBank/DDBJ databases">
        <title>Parelaphostrongylus tenuis whole genome reference sequence.</title>
        <authorList>
            <person name="Garwood T.J."/>
            <person name="Larsen P.A."/>
            <person name="Fountain-Jones N.M."/>
            <person name="Garbe J.R."/>
            <person name="Macchietto M.G."/>
            <person name="Kania S.A."/>
            <person name="Gerhold R.W."/>
            <person name="Richards J.E."/>
            <person name="Wolf T.M."/>
        </authorList>
    </citation>
    <scope>NUCLEOTIDE SEQUENCE</scope>
    <source>
        <strain evidence="2">MNPRO001-30</strain>
        <tissue evidence="2">Meninges</tissue>
    </source>
</reference>